<name>A0AAD5E7T5_UMBRA</name>
<dbReference type="GO" id="GO:0003697">
    <property type="term" value="F:single-stranded DNA binding"/>
    <property type="evidence" value="ECO:0007669"/>
    <property type="project" value="TreeGrafter"/>
</dbReference>
<evidence type="ECO:0000256" key="2">
    <source>
        <dbReference type="ARBA" id="ARBA00004286"/>
    </source>
</evidence>
<dbReference type="InterPro" id="IPR038729">
    <property type="entry name" value="Rad50/SbcC_AAA"/>
</dbReference>
<feature type="coiled-coil region" evidence="10">
    <location>
        <begin position="709"/>
        <end position="767"/>
    </location>
</feature>
<feature type="domain" description="Rad50/SbcC-type AAA" evidence="12">
    <location>
        <begin position="106"/>
        <end position="321"/>
    </location>
</feature>
<dbReference type="GO" id="GO:0000724">
    <property type="term" value="P:double-strand break repair via homologous recombination"/>
    <property type="evidence" value="ECO:0007669"/>
    <property type="project" value="TreeGrafter"/>
</dbReference>
<feature type="coiled-coil region" evidence="10">
    <location>
        <begin position="382"/>
        <end position="409"/>
    </location>
</feature>
<evidence type="ECO:0000256" key="4">
    <source>
        <dbReference type="ARBA" id="ARBA00018687"/>
    </source>
</evidence>
<evidence type="ECO:0000256" key="8">
    <source>
        <dbReference type="ARBA" id="ARBA00023054"/>
    </source>
</evidence>
<evidence type="ECO:0000313" key="14">
    <source>
        <dbReference type="Proteomes" id="UP001206595"/>
    </source>
</evidence>
<dbReference type="GO" id="GO:0005524">
    <property type="term" value="F:ATP binding"/>
    <property type="evidence" value="ECO:0007669"/>
    <property type="project" value="UniProtKB-KW"/>
</dbReference>
<feature type="region of interest" description="Disordered" evidence="11">
    <location>
        <begin position="465"/>
        <end position="484"/>
    </location>
</feature>
<dbReference type="SUPFAM" id="SSF52540">
    <property type="entry name" value="P-loop containing nucleoside triphosphate hydrolases"/>
    <property type="match status" value="1"/>
</dbReference>
<dbReference type="PANTHER" id="PTHR45916">
    <property type="entry name" value="STRUCTURAL MAINTENANCE OF CHROMOSOMES PROTEIN 5"/>
    <property type="match status" value="1"/>
</dbReference>
<comment type="subcellular location">
    <subcellularLocation>
        <location evidence="2">Chromosome</location>
    </subcellularLocation>
    <subcellularLocation>
        <location evidence="1">Nucleus</location>
    </subcellularLocation>
</comment>
<dbReference type="Proteomes" id="UP001206595">
    <property type="component" value="Unassembled WGS sequence"/>
</dbReference>
<evidence type="ECO:0000256" key="10">
    <source>
        <dbReference type="SAM" id="Coils"/>
    </source>
</evidence>
<gene>
    <name evidence="13" type="ORF">K450DRAFT_247265</name>
</gene>
<evidence type="ECO:0000256" key="1">
    <source>
        <dbReference type="ARBA" id="ARBA00004123"/>
    </source>
</evidence>
<evidence type="ECO:0000256" key="5">
    <source>
        <dbReference type="ARBA" id="ARBA00022454"/>
    </source>
</evidence>
<evidence type="ECO:0000256" key="3">
    <source>
        <dbReference type="ARBA" id="ARBA00010171"/>
    </source>
</evidence>
<reference evidence="13" key="1">
    <citation type="submission" date="2021-06" db="EMBL/GenBank/DDBJ databases">
        <authorList>
            <consortium name="DOE Joint Genome Institute"/>
            <person name="Mondo S.J."/>
            <person name="Amses K.R."/>
            <person name="Simmons D.R."/>
            <person name="Longcore J.E."/>
            <person name="Seto K."/>
            <person name="Alves G.H."/>
            <person name="Bonds A.E."/>
            <person name="Quandt C.A."/>
            <person name="Davis W.J."/>
            <person name="Chang Y."/>
            <person name="Letcher P.M."/>
            <person name="Powell M.J."/>
            <person name="Kuo A."/>
            <person name="Labutti K."/>
            <person name="Pangilinan J."/>
            <person name="Andreopoulos W."/>
            <person name="Tritt A."/>
            <person name="Riley R."/>
            <person name="Hundley H."/>
            <person name="Johnson J."/>
            <person name="Lipzen A."/>
            <person name="Barry K."/>
            <person name="Berbee M.L."/>
            <person name="Buchler N.E."/>
            <person name="Grigoriev I.V."/>
            <person name="Spatafora J.W."/>
            <person name="Stajich J.E."/>
            <person name="James T.Y."/>
        </authorList>
    </citation>
    <scope>NUCLEOTIDE SEQUENCE</scope>
    <source>
        <strain evidence="13">AG</strain>
    </source>
</reference>
<comment type="similarity">
    <text evidence="3">Belongs to the SMC family. SMC5 subfamily.</text>
</comment>
<dbReference type="Gene3D" id="3.40.50.300">
    <property type="entry name" value="P-loop containing nucleotide triphosphate hydrolases"/>
    <property type="match status" value="2"/>
</dbReference>
<keyword evidence="8 10" id="KW-0175">Coiled coil</keyword>
<dbReference type="PANTHER" id="PTHR45916:SF1">
    <property type="entry name" value="STRUCTURAL MAINTENANCE OF CHROMOSOMES PROTEIN 5"/>
    <property type="match status" value="1"/>
</dbReference>
<keyword evidence="6" id="KW-0547">Nucleotide-binding</keyword>
<proteinExistence type="inferred from homology"/>
<keyword evidence="9" id="KW-0539">Nucleus</keyword>
<dbReference type="GeneID" id="75915391"/>
<evidence type="ECO:0000256" key="9">
    <source>
        <dbReference type="ARBA" id="ARBA00023242"/>
    </source>
</evidence>
<comment type="caution">
    <text evidence="13">The sequence shown here is derived from an EMBL/GenBank/DDBJ whole genome shotgun (WGS) entry which is preliminary data.</text>
</comment>
<organism evidence="13 14">
    <name type="scientific">Umbelopsis ramanniana AG</name>
    <dbReference type="NCBI Taxonomy" id="1314678"/>
    <lineage>
        <taxon>Eukaryota</taxon>
        <taxon>Fungi</taxon>
        <taxon>Fungi incertae sedis</taxon>
        <taxon>Mucoromycota</taxon>
        <taxon>Mucoromycotina</taxon>
        <taxon>Umbelopsidomycetes</taxon>
        <taxon>Umbelopsidales</taxon>
        <taxon>Umbelopsidaceae</taxon>
        <taxon>Umbelopsis</taxon>
    </lineage>
</organism>
<accession>A0AAD5E7T5</accession>
<feature type="compositionally biased region" description="Basic and acidic residues" evidence="11">
    <location>
        <begin position="473"/>
        <end position="484"/>
    </location>
</feature>
<evidence type="ECO:0000313" key="13">
    <source>
        <dbReference type="EMBL" id="KAI8578322.1"/>
    </source>
</evidence>
<feature type="coiled-coil region" evidence="10">
    <location>
        <begin position="259"/>
        <end position="307"/>
    </location>
</feature>
<dbReference type="GO" id="GO:0030915">
    <property type="term" value="C:Smc5-Smc6 complex"/>
    <property type="evidence" value="ECO:0007669"/>
    <property type="project" value="TreeGrafter"/>
</dbReference>
<dbReference type="GO" id="GO:0016887">
    <property type="term" value="F:ATP hydrolysis activity"/>
    <property type="evidence" value="ECO:0007669"/>
    <property type="project" value="InterPro"/>
</dbReference>
<keyword evidence="7" id="KW-0067">ATP-binding</keyword>
<dbReference type="GO" id="GO:0005634">
    <property type="term" value="C:nucleus"/>
    <property type="evidence" value="ECO:0007669"/>
    <property type="project" value="UniProtKB-SubCell"/>
</dbReference>
<keyword evidence="14" id="KW-1185">Reference proteome</keyword>
<dbReference type="FunFam" id="3.40.50.300:FF:001301">
    <property type="entry name" value="Structural maintenance of chromosomes 5"/>
    <property type="match status" value="1"/>
</dbReference>
<dbReference type="Pfam" id="PF13476">
    <property type="entry name" value="AAA_23"/>
    <property type="match status" value="1"/>
</dbReference>
<evidence type="ECO:0000256" key="6">
    <source>
        <dbReference type="ARBA" id="ARBA00022741"/>
    </source>
</evidence>
<reference evidence="13" key="2">
    <citation type="journal article" date="2022" name="Proc. Natl. Acad. Sci. U.S.A.">
        <title>Diploid-dominant life cycles characterize the early evolution of Fungi.</title>
        <authorList>
            <person name="Amses K.R."/>
            <person name="Simmons D.R."/>
            <person name="Longcore J.E."/>
            <person name="Mondo S.J."/>
            <person name="Seto K."/>
            <person name="Jeronimo G.H."/>
            <person name="Bonds A.E."/>
            <person name="Quandt C.A."/>
            <person name="Davis W.J."/>
            <person name="Chang Y."/>
            <person name="Federici B.A."/>
            <person name="Kuo A."/>
            <person name="LaButti K."/>
            <person name="Pangilinan J."/>
            <person name="Andreopoulos W."/>
            <person name="Tritt A."/>
            <person name="Riley R."/>
            <person name="Hundley H."/>
            <person name="Johnson J."/>
            <person name="Lipzen A."/>
            <person name="Barry K."/>
            <person name="Lang B.F."/>
            <person name="Cuomo C.A."/>
            <person name="Buchler N.E."/>
            <person name="Grigoriev I.V."/>
            <person name="Spatafora J.W."/>
            <person name="Stajich J.E."/>
            <person name="James T.Y."/>
        </authorList>
    </citation>
    <scope>NUCLEOTIDE SEQUENCE</scope>
    <source>
        <strain evidence="13">AG</strain>
    </source>
</reference>
<evidence type="ECO:0000259" key="12">
    <source>
        <dbReference type="Pfam" id="PF13476"/>
    </source>
</evidence>
<evidence type="ECO:0000256" key="11">
    <source>
        <dbReference type="SAM" id="MobiDB-lite"/>
    </source>
</evidence>
<protein>
    <recommendedName>
        <fullName evidence="4">Structural maintenance of chromosomes protein 5</fullName>
    </recommendedName>
</protein>
<dbReference type="InterPro" id="IPR027417">
    <property type="entry name" value="P-loop_NTPase"/>
</dbReference>
<dbReference type="RefSeq" id="XP_051443326.1">
    <property type="nucleotide sequence ID" value="XM_051590046.1"/>
</dbReference>
<dbReference type="EMBL" id="MU620930">
    <property type="protein sequence ID" value="KAI8578322.1"/>
    <property type="molecule type" value="Genomic_DNA"/>
</dbReference>
<evidence type="ECO:0000256" key="7">
    <source>
        <dbReference type="ARBA" id="ARBA00022840"/>
    </source>
</evidence>
<feature type="coiled-coil region" evidence="10">
    <location>
        <begin position="860"/>
        <end position="943"/>
    </location>
</feature>
<sequence>MLCYSVIMVECVDGPMCLRGDWQNQEGHFSLSRRDCQLGFFMTTSRRRRQLLGDLPSDSSSDEDQSVAKRIKANNGAAVTVSTNLAAESHLRTDGSGYVNGSIVRIALTNFVTYDWCEFFPGPQLNMIIGPNGTGKSTIVCAIALGLGGSTTVLGRARNISEFVKTGKTNATVEIELKRMVGRNLIIQRNIQKANNSSQWKLNGESKSQKDVMNAISSLNIQVDNLCQFLPQDKVAEFAQLLPPQLLERTQVAVGEQQMSEWHQKLIALRKEEKQLRTERSSDEEHLKTLRDRNSYLERDVVKMQQREKILKRISILKAKIPLAQYADAKKAYDVSKSARQSASEELNRYKTENMPMDSVKRAQEEKLKVLNHHFNQTNQVVDRHDTQLSELKSRIERVAQDISESKNKIITIKQRAEPRAQAIADLKAAIQRLESILAEGPPEADTSQIQLEIDELSRRSREVGDDLSEVVDSQRDQERQTRRIDQAVDLKKRQLADLQNVRKQRLEKLREKDLDTYKAVQWLEKNQERFTGNVYEPILLELNVRDPRYASAIESVLGGINGPHLKLFTCELQQDYKIFTSEIIDKQKLKVNVGWPGGINTNAFSPPVPLQKLRETFKLEHYLSDLVELPPIVRAYLCQLTVIHAIPISLNPANEAMISESGKFRRYIVEDTMYEVRKYSYGSGGQQTSTRKIRKAEYLSNSVDTQIKTRTENELKNLLQQQKEATESKTSMRNKERKLKQTQQDIQELREAALTKKKEINKVLQKYDARKLKLEGKRSDLAEAQSKPAEDQIEIAQLEQNLKRDVLKRVELCNRYTTILESEYIPATLKRNEFELGIFQIKAEIVFFNQIYESRTQSLKEAQVKYNVADAEYREAKNRAKKAHEVAKRAGEELREQVSSDESAEYAELFQKFQNEEVEISLTQIEDEINSEQAKADALRAANPWAMQHYGQRLAEIKTLEDHLVSRKSRLDVLEANITELRNLWEPRLRSLIEKISAKFSAAFQEIDCTGEVTISEHENFEEWGIDILVKFRDTEQLQLLTGQRQSGGERAVSTILYLMSLQELAKSPFRVVDEINQGMDPRNERRIHEQIVRGATKPGTSQYFLITPKLLPDLYYSDKMRVLCIYNGEWQPSKLKSVSQYLQAHRRSNGKAIATSV</sequence>
<dbReference type="AlphaFoldDB" id="A0AAD5E7T5"/>
<keyword evidence="5" id="KW-0158">Chromosome</keyword>